<proteinExistence type="inferred from homology"/>
<keyword evidence="5" id="KW-1185">Reference proteome</keyword>
<name>A0ABW5RAP0_9BACL</name>
<accession>A0ABW5RAP0</accession>
<dbReference type="Proteomes" id="UP001597497">
    <property type="component" value="Unassembled WGS sequence"/>
</dbReference>
<sequence length="533" mass="60563">MGKQPNVLFLMMDDTQKDCLGCYQGGGEVLTPHLNALAAEGVRFERAYCSSTVCTPSRYTFMTGHYAGRNTDPVFLKDNPPGDMSNIHFNVVLNEQTPNLMSVLKDNGYQTGYVGKWHCGRSLADIGAPSFSADEDPRDPETDQKVRQLQRILQHELKCTLQVDHARSLVWGNVDEMPLDQLKAHHLEWMTQGALEVIDSLDADKPFALYMATSSFHGPSHDESLDQDPCLTWSGYDPAMKSVGEERRAIKETLKARGMAIDHRRVGAYWTDLQFGKVMQRLEEKGLLDHTIIVYASDHNVEPGKASCYEFGTRIPLLIRWPDGFGKGQVSHDLVQNIDLVPTLLRTCGVEAPRDMVLDGKDIRSILNGEDRHDSLYFEMGFLRAVLKDDMKYIALRYPKSITEAVKAGSLHVLPNHLDMSEQHQPYVTMDVYRHALDSDQLYDLSQDPAEQHNLADDPAYAEKREELQLALQRYVGQFRLHPYDLKDREIFSLDAYDRAKSRLQARGLEPVPWWTQEDSEEARQRIPKVLKG</sequence>
<evidence type="ECO:0000256" key="2">
    <source>
        <dbReference type="ARBA" id="ARBA00022801"/>
    </source>
</evidence>
<gene>
    <name evidence="4" type="ORF">ACFSUC_10965</name>
</gene>
<dbReference type="InterPro" id="IPR000917">
    <property type="entry name" value="Sulfatase_N"/>
</dbReference>
<dbReference type="PROSITE" id="PS00149">
    <property type="entry name" value="SULFATASE_2"/>
    <property type="match status" value="1"/>
</dbReference>
<dbReference type="PANTHER" id="PTHR43751:SF1">
    <property type="entry name" value="SULFATASE ATSG-RELATED"/>
    <property type="match status" value="1"/>
</dbReference>
<dbReference type="InterPro" id="IPR052701">
    <property type="entry name" value="GAG_Ulvan_Degrading_Sulfatases"/>
</dbReference>
<dbReference type="SUPFAM" id="SSF53649">
    <property type="entry name" value="Alkaline phosphatase-like"/>
    <property type="match status" value="1"/>
</dbReference>
<dbReference type="EMBL" id="JBHUMM010000025">
    <property type="protein sequence ID" value="MFD2672121.1"/>
    <property type="molecule type" value="Genomic_DNA"/>
</dbReference>
<dbReference type="InterPro" id="IPR024607">
    <property type="entry name" value="Sulfatase_CS"/>
</dbReference>
<dbReference type="PANTHER" id="PTHR43751">
    <property type="entry name" value="SULFATASE"/>
    <property type="match status" value="1"/>
</dbReference>
<evidence type="ECO:0000256" key="1">
    <source>
        <dbReference type="ARBA" id="ARBA00008779"/>
    </source>
</evidence>
<dbReference type="Pfam" id="PF00884">
    <property type="entry name" value="Sulfatase"/>
    <property type="match status" value="1"/>
</dbReference>
<reference evidence="5" key="1">
    <citation type="journal article" date="2019" name="Int. J. Syst. Evol. Microbiol.">
        <title>The Global Catalogue of Microorganisms (GCM) 10K type strain sequencing project: providing services to taxonomists for standard genome sequencing and annotation.</title>
        <authorList>
            <consortium name="The Broad Institute Genomics Platform"/>
            <consortium name="The Broad Institute Genome Sequencing Center for Infectious Disease"/>
            <person name="Wu L."/>
            <person name="Ma J."/>
        </authorList>
    </citation>
    <scope>NUCLEOTIDE SEQUENCE [LARGE SCALE GENOMIC DNA]</scope>
    <source>
        <strain evidence="5">KCTC 33676</strain>
    </source>
</reference>
<keyword evidence="2" id="KW-0378">Hydrolase</keyword>
<organism evidence="4 5">
    <name type="scientific">Marinicrinis sediminis</name>
    <dbReference type="NCBI Taxonomy" id="1652465"/>
    <lineage>
        <taxon>Bacteria</taxon>
        <taxon>Bacillati</taxon>
        <taxon>Bacillota</taxon>
        <taxon>Bacilli</taxon>
        <taxon>Bacillales</taxon>
        <taxon>Paenibacillaceae</taxon>
    </lineage>
</organism>
<dbReference type="Gene3D" id="3.40.720.10">
    <property type="entry name" value="Alkaline Phosphatase, subunit A"/>
    <property type="match status" value="1"/>
</dbReference>
<comment type="caution">
    <text evidence="4">The sequence shown here is derived from an EMBL/GenBank/DDBJ whole genome shotgun (WGS) entry which is preliminary data.</text>
</comment>
<dbReference type="InterPro" id="IPR017850">
    <property type="entry name" value="Alkaline_phosphatase_core_sf"/>
</dbReference>
<evidence type="ECO:0000313" key="4">
    <source>
        <dbReference type="EMBL" id="MFD2672121.1"/>
    </source>
</evidence>
<evidence type="ECO:0000313" key="5">
    <source>
        <dbReference type="Proteomes" id="UP001597497"/>
    </source>
</evidence>
<protein>
    <submittedName>
        <fullName evidence="4">Sulfatase</fullName>
    </submittedName>
</protein>
<dbReference type="RefSeq" id="WP_379929635.1">
    <property type="nucleotide sequence ID" value="NZ_JBHUMM010000025.1"/>
</dbReference>
<feature type="domain" description="Sulfatase N-terminal" evidence="3">
    <location>
        <begin position="5"/>
        <end position="349"/>
    </location>
</feature>
<comment type="similarity">
    <text evidence="1">Belongs to the sulfatase family.</text>
</comment>
<evidence type="ECO:0000259" key="3">
    <source>
        <dbReference type="Pfam" id="PF00884"/>
    </source>
</evidence>